<keyword evidence="2" id="KW-1133">Transmembrane helix</keyword>
<reference evidence="3 4" key="1">
    <citation type="submission" date="2018-04" db="EMBL/GenBank/DDBJ databases">
        <title>Genomic Encyclopedia of Archaeal and Bacterial Type Strains, Phase II (KMG-II): from individual species to whole genera.</title>
        <authorList>
            <person name="Goeker M."/>
        </authorList>
    </citation>
    <scope>NUCLEOTIDE SEQUENCE [LARGE SCALE GENOMIC DNA]</scope>
    <source>
        <strain evidence="3 4">DSM 29955</strain>
    </source>
</reference>
<keyword evidence="1" id="KW-0175">Coiled coil</keyword>
<feature type="coiled-coil region" evidence="1">
    <location>
        <begin position="49"/>
        <end position="76"/>
    </location>
</feature>
<name>A0A2T6KRQ1_9RHOB</name>
<comment type="caution">
    <text evidence="3">The sequence shown here is derived from an EMBL/GenBank/DDBJ whole genome shotgun (WGS) entry which is preliminary data.</text>
</comment>
<evidence type="ECO:0000313" key="4">
    <source>
        <dbReference type="Proteomes" id="UP000244523"/>
    </source>
</evidence>
<dbReference type="Proteomes" id="UP000244523">
    <property type="component" value="Unassembled WGS sequence"/>
</dbReference>
<sequence>MSVLLIQILFFMTCTFVLGLMLGYLLWRFGTAQKIASMSSDLKFWRDNLEQSRIEREVEIRRIEELTRERAILKKRLASQSS</sequence>
<keyword evidence="2" id="KW-0812">Transmembrane</keyword>
<proteinExistence type="predicted"/>
<dbReference type="EMBL" id="QBUD01000001">
    <property type="protein sequence ID" value="PUB19234.1"/>
    <property type="molecule type" value="Genomic_DNA"/>
</dbReference>
<dbReference type="AlphaFoldDB" id="A0A2T6KRQ1"/>
<evidence type="ECO:0000256" key="2">
    <source>
        <dbReference type="SAM" id="Phobius"/>
    </source>
</evidence>
<keyword evidence="4" id="KW-1185">Reference proteome</keyword>
<evidence type="ECO:0000313" key="3">
    <source>
        <dbReference type="EMBL" id="PUB19234.1"/>
    </source>
</evidence>
<accession>A0A2T6KRQ1</accession>
<keyword evidence="2" id="KW-0472">Membrane</keyword>
<gene>
    <name evidence="3" type="ORF">C8N45_101829</name>
</gene>
<organism evidence="3 4">
    <name type="scientific">Yoonia sediminilitoris</name>
    <dbReference type="NCBI Taxonomy" id="1286148"/>
    <lineage>
        <taxon>Bacteria</taxon>
        <taxon>Pseudomonadati</taxon>
        <taxon>Pseudomonadota</taxon>
        <taxon>Alphaproteobacteria</taxon>
        <taxon>Rhodobacterales</taxon>
        <taxon>Paracoccaceae</taxon>
        <taxon>Yoonia</taxon>
    </lineage>
</organism>
<evidence type="ECO:0000256" key="1">
    <source>
        <dbReference type="SAM" id="Coils"/>
    </source>
</evidence>
<feature type="transmembrane region" description="Helical" evidence="2">
    <location>
        <begin position="6"/>
        <end position="27"/>
    </location>
</feature>
<protein>
    <submittedName>
        <fullName evidence="3">Uncharacterized protein</fullName>
    </submittedName>
</protein>